<comment type="caution">
    <text evidence="2">Lacks conserved residue(s) required for the propagation of feature annotation.</text>
</comment>
<dbReference type="SUPFAM" id="SSF55486">
    <property type="entry name" value="Metalloproteases ('zincins'), catalytic domain"/>
    <property type="match status" value="1"/>
</dbReference>
<dbReference type="InterPro" id="IPR024079">
    <property type="entry name" value="MetalloPept_cat_dom_sf"/>
</dbReference>
<feature type="binding site" evidence="2">
    <location>
        <position position="218"/>
    </location>
    <ligand>
        <name>Zn(2+)</name>
        <dbReference type="ChEBI" id="CHEBI:29105"/>
        <note>catalytic</note>
    </ligand>
</feature>
<organism evidence="6 7">
    <name type="scientific">Heligmosomoides polygyrus</name>
    <name type="common">Parasitic roundworm</name>
    <dbReference type="NCBI Taxonomy" id="6339"/>
    <lineage>
        <taxon>Eukaryota</taxon>
        <taxon>Metazoa</taxon>
        <taxon>Ecdysozoa</taxon>
        <taxon>Nematoda</taxon>
        <taxon>Chromadorea</taxon>
        <taxon>Rhabditida</taxon>
        <taxon>Rhabditina</taxon>
        <taxon>Rhabditomorpha</taxon>
        <taxon>Strongyloidea</taxon>
        <taxon>Heligmosomidae</taxon>
        <taxon>Heligmosomoides</taxon>
    </lineage>
</organism>
<dbReference type="CDD" id="cd04280">
    <property type="entry name" value="ZnMc_astacin_like"/>
    <property type="match status" value="1"/>
</dbReference>
<dbReference type="Gene3D" id="3.40.390.10">
    <property type="entry name" value="Collagenase (Catalytic Domain)"/>
    <property type="match status" value="1"/>
</dbReference>
<dbReference type="PANTHER" id="PTHR10127">
    <property type="entry name" value="DISCOIDIN, CUB, EGF, LAMININ , AND ZINC METALLOPROTEASE DOMAIN CONTAINING"/>
    <property type="match status" value="1"/>
</dbReference>
<evidence type="ECO:0000259" key="4">
    <source>
        <dbReference type="PROSITE" id="PS51864"/>
    </source>
</evidence>
<dbReference type="PANTHER" id="PTHR10127:SF831">
    <property type="entry name" value="ZINC METALLOPROTEINASE NAS-37"/>
    <property type="match status" value="1"/>
</dbReference>
<dbReference type="WBParaSite" id="HPBE_0002522501-mRNA-1">
    <property type="protein sequence ID" value="HPBE_0002522501-mRNA-1"/>
    <property type="gene ID" value="HPBE_0002522501"/>
</dbReference>
<feature type="binding site" evidence="2">
    <location>
        <position position="214"/>
    </location>
    <ligand>
        <name>Zn(2+)</name>
        <dbReference type="ChEBI" id="CHEBI:29105"/>
        <note>catalytic</note>
    </ligand>
</feature>
<dbReference type="EC" id="3.4.24.-" evidence="3"/>
<sequence length="279" mass="31366">MVGRGEKSEPKALTGEHAAASPFYDFTTTGLFYVLYEHKALRGVNLDDRLQRLRNLASRKTGRPIIPTTIETVIGPIIDGVGSIIDMNRLEGVDEYMLEADINLTEEQLEHLEATVDSSARRKRQGSRTEMKWTNNKVFYYFDPSISTEIRRLVAKATFYISSRTCVDFDENAAAPNRVLIYDGGACNSFVGMIGGEQPMSLAGGCNAMGIVAHEFTHALGVWHMQMRNDRDQFITVDLTNVPPQSQFNYDKLTAADIVNYTPYEYGSMMHYDTRSLVH</sequence>
<name>A0A183GRA5_HELPZ</name>
<dbReference type="Proteomes" id="UP000050761">
    <property type="component" value="Unassembled WGS sequence"/>
</dbReference>
<dbReference type="AlphaFoldDB" id="A0A183GRA5"/>
<reference evidence="5 6" key="1">
    <citation type="submission" date="2018-11" db="EMBL/GenBank/DDBJ databases">
        <authorList>
            <consortium name="Pathogen Informatics"/>
        </authorList>
    </citation>
    <scope>NUCLEOTIDE SEQUENCE [LARGE SCALE GENOMIC DNA]</scope>
</reference>
<comment type="cofactor">
    <cofactor evidence="2 3">
        <name>Zn(2+)</name>
        <dbReference type="ChEBI" id="CHEBI:29105"/>
    </cofactor>
    <text evidence="2 3">Binds 1 zinc ion per subunit.</text>
</comment>
<feature type="binding site" evidence="2">
    <location>
        <position position="224"/>
    </location>
    <ligand>
        <name>Zn(2+)</name>
        <dbReference type="ChEBI" id="CHEBI:29105"/>
        <note>catalytic</note>
    </ligand>
</feature>
<keyword evidence="2 3" id="KW-0482">Metalloprotease</keyword>
<reference evidence="7" key="2">
    <citation type="submission" date="2019-09" db="UniProtKB">
        <authorList>
            <consortium name="WormBaseParasite"/>
        </authorList>
    </citation>
    <scope>IDENTIFICATION</scope>
</reference>
<keyword evidence="2 3" id="KW-0645">Protease</keyword>
<evidence type="ECO:0000313" key="5">
    <source>
        <dbReference type="EMBL" id="VDP49846.1"/>
    </source>
</evidence>
<keyword evidence="6" id="KW-1185">Reference proteome</keyword>
<dbReference type="OrthoDB" id="5863434at2759"/>
<dbReference type="GO" id="GO:0004222">
    <property type="term" value="F:metalloendopeptidase activity"/>
    <property type="evidence" value="ECO:0007669"/>
    <property type="project" value="UniProtKB-UniRule"/>
</dbReference>
<dbReference type="SMART" id="SM00235">
    <property type="entry name" value="ZnMc"/>
    <property type="match status" value="1"/>
</dbReference>
<dbReference type="InterPro" id="IPR006026">
    <property type="entry name" value="Peptidase_Metallo"/>
</dbReference>
<proteinExistence type="predicted"/>
<dbReference type="PRINTS" id="PR00480">
    <property type="entry name" value="ASTACIN"/>
</dbReference>
<keyword evidence="2 3" id="KW-0479">Metal-binding</keyword>
<keyword evidence="2 3" id="KW-0862">Zinc</keyword>
<protein>
    <recommendedName>
        <fullName evidence="3">Metalloendopeptidase</fullName>
        <ecNumber evidence="3">3.4.24.-</ecNumber>
    </recommendedName>
</protein>
<feature type="domain" description="Peptidase M12A" evidence="4">
    <location>
        <begin position="121"/>
        <end position="279"/>
    </location>
</feature>
<evidence type="ECO:0000256" key="2">
    <source>
        <dbReference type="PROSITE-ProRule" id="PRU01211"/>
    </source>
</evidence>
<feature type="active site" evidence="2">
    <location>
        <position position="215"/>
    </location>
</feature>
<accession>A0A183GRA5</accession>
<keyword evidence="2 3" id="KW-0378">Hydrolase</keyword>
<evidence type="ECO:0000313" key="7">
    <source>
        <dbReference type="WBParaSite" id="HPBE_0002522501-mRNA-1"/>
    </source>
</evidence>
<evidence type="ECO:0000256" key="3">
    <source>
        <dbReference type="RuleBase" id="RU361183"/>
    </source>
</evidence>
<dbReference type="InterPro" id="IPR034035">
    <property type="entry name" value="Astacin-like_dom"/>
</dbReference>
<dbReference type="GO" id="GO:0006508">
    <property type="term" value="P:proteolysis"/>
    <property type="evidence" value="ECO:0007669"/>
    <property type="project" value="UniProtKB-KW"/>
</dbReference>
<evidence type="ECO:0000313" key="6">
    <source>
        <dbReference type="Proteomes" id="UP000050761"/>
    </source>
</evidence>
<dbReference type="GO" id="GO:0008270">
    <property type="term" value="F:zinc ion binding"/>
    <property type="evidence" value="ECO:0007669"/>
    <property type="project" value="UniProtKB-UniRule"/>
</dbReference>
<dbReference type="InterPro" id="IPR001506">
    <property type="entry name" value="Peptidase_M12A"/>
</dbReference>
<dbReference type="EMBL" id="UZAH01037542">
    <property type="protein sequence ID" value="VDP49846.1"/>
    <property type="molecule type" value="Genomic_DNA"/>
</dbReference>
<gene>
    <name evidence="5" type="ORF">HPBE_LOCUS25224</name>
</gene>
<keyword evidence="1" id="KW-1015">Disulfide bond</keyword>
<dbReference type="Pfam" id="PF01400">
    <property type="entry name" value="Astacin"/>
    <property type="match status" value="1"/>
</dbReference>
<dbReference type="PROSITE" id="PS51864">
    <property type="entry name" value="ASTACIN"/>
    <property type="match status" value="1"/>
</dbReference>
<accession>A0A3P8I2P7</accession>
<evidence type="ECO:0000256" key="1">
    <source>
        <dbReference type="ARBA" id="ARBA00023157"/>
    </source>
</evidence>